<reference evidence="1 2" key="1">
    <citation type="journal article" date="2020" name="Int. J. Syst. Evol. Microbiol.">
        <title>Reclassification of Streptomyces castelarensis and Streptomyces sporoclivatus as later heterotypic synonyms of Streptomyces antimycoticus.</title>
        <authorList>
            <person name="Komaki H."/>
            <person name="Tamura T."/>
        </authorList>
    </citation>
    <scope>NUCLEOTIDE SEQUENCE [LARGE SCALE GENOMIC DNA]</scope>
    <source>
        <strain evidence="1 2">NBRC 13459</strain>
    </source>
</reference>
<evidence type="ECO:0000313" key="1">
    <source>
        <dbReference type="EMBL" id="GDY56584.1"/>
    </source>
</evidence>
<dbReference type="EMBL" id="BJHW01000001">
    <property type="protein sequence ID" value="GDY56584.1"/>
    <property type="molecule type" value="Genomic_DNA"/>
</dbReference>
<evidence type="ECO:0000313" key="2">
    <source>
        <dbReference type="Proteomes" id="UP000301309"/>
    </source>
</evidence>
<protein>
    <submittedName>
        <fullName evidence="1">Uncharacterized protein</fullName>
    </submittedName>
</protein>
<keyword evidence="2" id="KW-1185">Reference proteome</keyword>
<sequence length="162" mass="17505">MAEAIAAAYPVVRVDVNSAFLAAFHTLADEKNQPWEKVLGVDARFSASGQISKGLATYVRAVWDRVGADLFSRAAAEPRTVLFLHDAGLLARYWDEGGRDLLVKLQAAARRPADAPHGLWLLSPVETRSQLPHLDGRTVECIGGDGERTHLDSAFLDTLAAG</sequence>
<name>A0A4D4L838_STRVO</name>
<organism evidence="1 2">
    <name type="scientific">Streptomyces violaceusniger</name>
    <dbReference type="NCBI Taxonomy" id="68280"/>
    <lineage>
        <taxon>Bacteria</taxon>
        <taxon>Bacillati</taxon>
        <taxon>Actinomycetota</taxon>
        <taxon>Actinomycetes</taxon>
        <taxon>Kitasatosporales</taxon>
        <taxon>Streptomycetaceae</taxon>
        <taxon>Streptomyces</taxon>
        <taxon>Streptomyces violaceusniger group</taxon>
    </lineage>
</organism>
<accession>A0A4D4L838</accession>
<dbReference type="AlphaFoldDB" id="A0A4D4L838"/>
<dbReference type="Proteomes" id="UP000301309">
    <property type="component" value="Unassembled WGS sequence"/>
</dbReference>
<comment type="caution">
    <text evidence="1">The sequence shown here is derived from an EMBL/GenBank/DDBJ whole genome shotgun (WGS) entry which is preliminary data.</text>
</comment>
<gene>
    <name evidence="1" type="ORF">SVIO_072070</name>
</gene>
<proteinExistence type="predicted"/>